<accession>A0A653LAV5</accession>
<sequence>MAISAARPRLDGLSDARTHAQSRVRDYLYAARNYLPGGQQTAEPREQSNACPDAP</sequence>
<evidence type="ECO:0000313" key="3">
    <source>
        <dbReference type="Proteomes" id="UP000439123"/>
    </source>
</evidence>
<gene>
    <name evidence="2" type="ORF">AERO8C_70184</name>
</gene>
<feature type="region of interest" description="Disordered" evidence="1">
    <location>
        <begin position="35"/>
        <end position="55"/>
    </location>
</feature>
<dbReference type="Proteomes" id="UP000439123">
    <property type="component" value="Unassembled WGS sequence"/>
</dbReference>
<proteinExistence type="predicted"/>
<organism evidence="2 3">
    <name type="scientific">Aeromonas veronii</name>
    <dbReference type="NCBI Taxonomy" id="654"/>
    <lineage>
        <taxon>Bacteria</taxon>
        <taxon>Pseudomonadati</taxon>
        <taxon>Pseudomonadota</taxon>
        <taxon>Gammaproteobacteria</taxon>
        <taxon>Aeromonadales</taxon>
        <taxon>Aeromonadaceae</taxon>
        <taxon>Aeromonas</taxon>
    </lineage>
</organism>
<reference evidence="2 3" key="1">
    <citation type="submission" date="2019-10" db="EMBL/GenBank/DDBJ databases">
        <authorList>
            <person name="Karimi E."/>
        </authorList>
    </citation>
    <scope>NUCLEOTIDE SEQUENCE [LARGE SCALE GENOMIC DNA]</scope>
    <source>
        <strain evidence="2">Aeromonas sp. 8C</strain>
    </source>
</reference>
<evidence type="ECO:0000256" key="1">
    <source>
        <dbReference type="SAM" id="MobiDB-lite"/>
    </source>
</evidence>
<dbReference type="AlphaFoldDB" id="A0A653LAV5"/>
<dbReference type="EMBL" id="CABWLC010000020">
    <property type="protein sequence ID" value="VXA88550.1"/>
    <property type="molecule type" value="Genomic_DNA"/>
</dbReference>
<protein>
    <submittedName>
        <fullName evidence="2">Uncharacterized protein</fullName>
    </submittedName>
</protein>
<name>A0A653LAV5_AERVE</name>
<evidence type="ECO:0000313" key="2">
    <source>
        <dbReference type="EMBL" id="VXA88550.1"/>
    </source>
</evidence>
<feature type="compositionally biased region" description="Polar residues" evidence="1">
    <location>
        <begin position="38"/>
        <end position="55"/>
    </location>
</feature>